<dbReference type="EMBL" id="JAAITT010000018">
    <property type="protein sequence ID" value="NSJ49768.1"/>
    <property type="molecule type" value="Genomic_DNA"/>
</dbReference>
<dbReference type="RefSeq" id="WP_165642047.1">
    <property type="nucleotide sequence ID" value="NZ_JAAITT010000018.1"/>
</dbReference>
<protein>
    <recommendedName>
        <fullName evidence="2">Cysteine-rich VLP domain-containing protein</fullName>
    </recommendedName>
</protein>
<evidence type="ECO:0000256" key="1">
    <source>
        <dbReference type="SAM" id="MobiDB-lite"/>
    </source>
</evidence>
<name>A0ABX2HLC8_9FIRM</name>
<evidence type="ECO:0000259" key="2">
    <source>
        <dbReference type="Pfam" id="PF14194"/>
    </source>
</evidence>
<comment type="caution">
    <text evidence="3">The sequence shown here is derived from an EMBL/GenBank/DDBJ whole genome shotgun (WGS) entry which is preliminary data.</text>
</comment>
<dbReference type="Proteomes" id="UP000669239">
    <property type="component" value="Unassembled WGS sequence"/>
</dbReference>
<feature type="domain" description="Cysteine-rich VLP" evidence="2">
    <location>
        <begin position="12"/>
        <end position="66"/>
    </location>
</feature>
<accession>A0ABX2HLC8</accession>
<dbReference type="InterPro" id="IPR025973">
    <property type="entry name" value="Cys_rich_VLP_dom"/>
</dbReference>
<sequence>MEADRALPRELTRHERATIRRLVIGMCANYDGEYCCLPLDYGRCYMLDKWWTGSYCKYFEKAVLPLNPVLESTLTGQFQLSRKTCPVCGNVFLPVTSQAYCSERCRDEGNRRRSRERMRKKRQKSRV</sequence>
<feature type="region of interest" description="Disordered" evidence="1">
    <location>
        <begin position="108"/>
        <end position="127"/>
    </location>
</feature>
<evidence type="ECO:0000313" key="3">
    <source>
        <dbReference type="EMBL" id="NSJ49768.1"/>
    </source>
</evidence>
<keyword evidence="4" id="KW-1185">Reference proteome</keyword>
<proteinExistence type="predicted"/>
<dbReference type="Pfam" id="PF14194">
    <property type="entry name" value="Cys_rich_VLP"/>
    <property type="match status" value="1"/>
</dbReference>
<reference evidence="3 4" key="1">
    <citation type="journal article" date="2020" name="Cell Host Microbe">
        <title>Functional and Genomic Variation between Human-Derived Isolates of Lachnospiraceae Reveals Inter- and Intra-Species Diversity.</title>
        <authorList>
            <person name="Sorbara M.T."/>
            <person name="Littmann E.R."/>
            <person name="Fontana E."/>
            <person name="Moody T.U."/>
            <person name="Kohout C.E."/>
            <person name="Gjonbalaj M."/>
            <person name="Eaton V."/>
            <person name="Seok R."/>
            <person name="Leiner I.M."/>
            <person name="Pamer E.G."/>
        </authorList>
    </citation>
    <scope>NUCLEOTIDE SEQUENCE [LARGE SCALE GENOMIC DNA]</scope>
    <source>
        <strain evidence="3 4">MSK.1.17</strain>
    </source>
</reference>
<organism evidence="3 4">
    <name type="scientific">Enterocloster aldenensis</name>
    <dbReference type="NCBI Taxonomy" id="358742"/>
    <lineage>
        <taxon>Bacteria</taxon>
        <taxon>Bacillati</taxon>
        <taxon>Bacillota</taxon>
        <taxon>Clostridia</taxon>
        <taxon>Lachnospirales</taxon>
        <taxon>Lachnospiraceae</taxon>
        <taxon>Enterocloster</taxon>
    </lineage>
</organism>
<gene>
    <name evidence="3" type="ORF">G5B36_13820</name>
</gene>
<evidence type="ECO:0000313" key="4">
    <source>
        <dbReference type="Proteomes" id="UP000669239"/>
    </source>
</evidence>
<feature type="compositionally biased region" description="Basic residues" evidence="1">
    <location>
        <begin position="112"/>
        <end position="127"/>
    </location>
</feature>